<name>A0ACA9QEP8_9GLOM</name>
<feature type="non-terminal residue" evidence="1">
    <location>
        <position position="1"/>
    </location>
</feature>
<dbReference type="Proteomes" id="UP000789702">
    <property type="component" value="Unassembled WGS sequence"/>
</dbReference>
<proteinExistence type="predicted"/>
<organism evidence="1 2">
    <name type="scientific">Dentiscutata heterogama</name>
    <dbReference type="NCBI Taxonomy" id="1316150"/>
    <lineage>
        <taxon>Eukaryota</taxon>
        <taxon>Fungi</taxon>
        <taxon>Fungi incertae sedis</taxon>
        <taxon>Mucoromycota</taxon>
        <taxon>Glomeromycotina</taxon>
        <taxon>Glomeromycetes</taxon>
        <taxon>Diversisporales</taxon>
        <taxon>Gigasporaceae</taxon>
        <taxon>Dentiscutata</taxon>
    </lineage>
</organism>
<dbReference type="EMBL" id="CAJVPU010045392">
    <property type="protein sequence ID" value="CAG8749474.1"/>
    <property type="molecule type" value="Genomic_DNA"/>
</dbReference>
<reference evidence="1" key="1">
    <citation type="submission" date="2021-06" db="EMBL/GenBank/DDBJ databases">
        <authorList>
            <person name="Kallberg Y."/>
            <person name="Tangrot J."/>
            <person name="Rosling A."/>
        </authorList>
    </citation>
    <scope>NUCLEOTIDE SEQUENCE</scope>
    <source>
        <strain evidence="1">IL203A</strain>
    </source>
</reference>
<gene>
    <name evidence="1" type="ORF">DHETER_LOCUS14548</name>
</gene>
<evidence type="ECO:0000313" key="2">
    <source>
        <dbReference type="Proteomes" id="UP000789702"/>
    </source>
</evidence>
<protein>
    <submittedName>
        <fullName evidence="1">4702_t:CDS:1</fullName>
    </submittedName>
</protein>
<accession>A0ACA9QEP8</accession>
<sequence length="103" mass="12119">ILSITTDNASNMNFMFTNLEEKYFNENLEFSSSNQCVYCLAYIINLAVQEILKILYNNNFDEINEYEEYSDDNEEINTLGAFGKLKKLIIKIRKSPQKRERLS</sequence>
<keyword evidence="2" id="KW-1185">Reference proteome</keyword>
<comment type="caution">
    <text evidence="1">The sequence shown here is derived from an EMBL/GenBank/DDBJ whole genome shotgun (WGS) entry which is preliminary data.</text>
</comment>
<evidence type="ECO:0000313" key="1">
    <source>
        <dbReference type="EMBL" id="CAG8749474.1"/>
    </source>
</evidence>